<keyword evidence="3" id="KW-1185">Reference proteome</keyword>
<protein>
    <recommendedName>
        <fullName evidence="1">2EXR domain-containing protein</fullName>
    </recommendedName>
</protein>
<sequence>MGDATDPVFTVFPRLPPEIQRMIWIEAALVPRVICFDPPCVNSSGNILEWVRSDNLKSLYPSTKPAKKTTEDTEIIINRTQEPGNLKSLYQSTEPTKRIKPTKPTKPAKKTIEKKPIKKLLEGSGFQGLDLGRFPPLLCVNKSSHAFLSHMYKRIFQVIAEKRFRVQYLVAENDILVLERSNTIFFEKGRIRLEEDPEEILTVYGFALPTRPRMP</sequence>
<dbReference type="InterPro" id="IPR045518">
    <property type="entry name" value="2EXR"/>
</dbReference>
<dbReference type="EMBL" id="JAUKUA010000007">
    <property type="protein sequence ID" value="KAK0704890.1"/>
    <property type="molecule type" value="Genomic_DNA"/>
</dbReference>
<accession>A0AA39ZWL5</accession>
<evidence type="ECO:0000259" key="1">
    <source>
        <dbReference type="Pfam" id="PF20150"/>
    </source>
</evidence>
<proteinExistence type="predicted"/>
<name>A0AA39ZWL5_9PEZI</name>
<evidence type="ECO:0000313" key="3">
    <source>
        <dbReference type="Proteomes" id="UP001172102"/>
    </source>
</evidence>
<dbReference type="Proteomes" id="UP001172102">
    <property type="component" value="Unassembled WGS sequence"/>
</dbReference>
<dbReference type="Pfam" id="PF20150">
    <property type="entry name" value="2EXR"/>
    <property type="match status" value="1"/>
</dbReference>
<dbReference type="AlphaFoldDB" id="A0AA39ZWL5"/>
<organism evidence="2 3">
    <name type="scientific">Lasiosphaeris hirsuta</name>
    <dbReference type="NCBI Taxonomy" id="260670"/>
    <lineage>
        <taxon>Eukaryota</taxon>
        <taxon>Fungi</taxon>
        <taxon>Dikarya</taxon>
        <taxon>Ascomycota</taxon>
        <taxon>Pezizomycotina</taxon>
        <taxon>Sordariomycetes</taxon>
        <taxon>Sordariomycetidae</taxon>
        <taxon>Sordariales</taxon>
        <taxon>Lasiosphaeriaceae</taxon>
        <taxon>Lasiosphaeris</taxon>
    </lineage>
</organism>
<feature type="domain" description="2EXR" evidence="1">
    <location>
        <begin position="9"/>
        <end position="176"/>
    </location>
</feature>
<evidence type="ECO:0000313" key="2">
    <source>
        <dbReference type="EMBL" id="KAK0704890.1"/>
    </source>
</evidence>
<gene>
    <name evidence="2" type="ORF">B0H67DRAFT_613427</name>
</gene>
<comment type="caution">
    <text evidence="2">The sequence shown here is derived from an EMBL/GenBank/DDBJ whole genome shotgun (WGS) entry which is preliminary data.</text>
</comment>
<reference evidence="2" key="1">
    <citation type="submission" date="2023-06" db="EMBL/GenBank/DDBJ databases">
        <title>Genome-scale phylogeny and comparative genomics of the fungal order Sordariales.</title>
        <authorList>
            <consortium name="Lawrence Berkeley National Laboratory"/>
            <person name="Hensen N."/>
            <person name="Bonometti L."/>
            <person name="Westerberg I."/>
            <person name="Brannstrom I.O."/>
            <person name="Guillou S."/>
            <person name="Cros-Aarteil S."/>
            <person name="Calhoun S."/>
            <person name="Haridas S."/>
            <person name="Kuo A."/>
            <person name="Mondo S."/>
            <person name="Pangilinan J."/>
            <person name="Riley R."/>
            <person name="Labutti K."/>
            <person name="Andreopoulos B."/>
            <person name="Lipzen A."/>
            <person name="Chen C."/>
            <person name="Yanf M."/>
            <person name="Daum C."/>
            <person name="Ng V."/>
            <person name="Clum A."/>
            <person name="Steindorff A."/>
            <person name="Ohm R."/>
            <person name="Martin F."/>
            <person name="Silar P."/>
            <person name="Natvig D."/>
            <person name="Lalanne C."/>
            <person name="Gautier V."/>
            <person name="Ament-Velasquez S.L."/>
            <person name="Kruys A."/>
            <person name="Hutchinson M.I."/>
            <person name="Powell A.J."/>
            <person name="Barry K."/>
            <person name="Miller A.N."/>
            <person name="Grigoriev I.V."/>
            <person name="Debuchy R."/>
            <person name="Gladieux P."/>
            <person name="Thoren M.H."/>
            <person name="Johannesson H."/>
        </authorList>
    </citation>
    <scope>NUCLEOTIDE SEQUENCE</scope>
    <source>
        <strain evidence="2">SMH4607-1</strain>
    </source>
</reference>